<reference evidence="2 3" key="1">
    <citation type="submission" date="2019-01" db="EMBL/GenBank/DDBJ databases">
        <authorList>
            <person name="Chen W.-M."/>
        </authorList>
    </citation>
    <scope>NUCLEOTIDE SEQUENCE [LARGE SCALE GENOMIC DNA]</scope>
    <source>
        <strain evidence="2 3">CCP-6</strain>
    </source>
</reference>
<organism evidence="2 3">
    <name type="scientific">Rhodovarius crocodyli</name>
    <dbReference type="NCBI Taxonomy" id="1979269"/>
    <lineage>
        <taxon>Bacteria</taxon>
        <taxon>Pseudomonadati</taxon>
        <taxon>Pseudomonadota</taxon>
        <taxon>Alphaproteobacteria</taxon>
        <taxon>Acetobacterales</taxon>
        <taxon>Roseomonadaceae</taxon>
        <taxon>Rhodovarius</taxon>
    </lineage>
</organism>
<evidence type="ECO:0000313" key="2">
    <source>
        <dbReference type="EMBL" id="RVT99564.1"/>
    </source>
</evidence>
<keyword evidence="1" id="KW-1133">Transmembrane helix</keyword>
<sequence length="166" mass="18252">MQTQAEPSRPLALPPQETSWRQTLLGLLGTVMFGAMLGAMGYFTLPNLIDDWRVRDTAVPVNGRVTEGSCSSRLFLHTCDATLMVQGKPRQVTRSVNYVFVDVHSGSYSVQVMADPARPELATTSLAIEKLWNRTITMAVAAAILLVLTVAPVIAVIRRLRKRDEA</sequence>
<evidence type="ECO:0000256" key="1">
    <source>
        <dbReference type="SAM" id="Phobius"/>
    </source>
</evidence>
<keyword evidence="1" id="KW-0812">Transmembrane</keyword>
<evidence type="ECO:0008006" key="4">
    <source>
        <dbReference type="Google" id="ProtNLM"/>
    </source>
</evidence>
<dbReference type="AlphaFoldDB" id="A0A437MPI8"/>
<keyword evidence="3" id="KW-1185">Reference proteome</keyword>
<proteinExistence type="predicted"/>
<gene>
    <name evidence="2" type="ORF">EOD42_05645</name>
</gene>
<dbReference type="OrthoDB" id="8478544at2"/>
<accession>A0A437MPI8</accession>
<dbReference type="EMBL" id="SACL01000001">
    <property type="protein sequence ID" value="RVT99564.1"/>
    <property type="molecule type" value="Genomic_DNA"/>
</dbReference>
<feature type="transmembrane region" description="Helical" evidence="1">
    <location>
        <begin position="24"/>
        <end position="45"/>
    </location>
</feature>
<protein>
    <recommendedName>
        <fullName evidence="4">DUF3592 domain-containing protein</fullName>
    </recommendedName>
</protein>
<dbReference type="RefSeq" id="WP_127786458.1">
    <property type="nucleotide sequence ID" value="NZ_SACL01000001.1"/>
</dbReference>
<feature type="transmembrane region" description="Helical" evidence="1">
    <location>
        <begin position="136"/>
        <end position="157"/>
    </location>
</feature>
<comment type="caution">
    <text evidence="2">The sequence shown here is derived from an EMBL/GenBank/DDBJ whole genome shotgun (WGS) entry which is preliminary data.</text>
</comment>
<keyword evidence="1" id="KW-0472">Membrane</keyword>
<dbReference type="Proteomes" id="UP000282957">
    <property type="component" value="Unassembled WGS sequence"/>
</dbReference>
<evidence type="ECO:0000313" key="3">
    <source>
        <dbReference type="Proteomes" id="UP000282957"/>
    </source>
</evidence>
<name>A0A437MPI8_9PROT</name>